<dbReference type="InterPro" id="IPR003819">
    <property type="entry name" value="TauD/TfdA-like"/>
</dbReference>
<proteinExistence type="predicted"/>
<keyword evidence="5" id="KW-0223">Dioxygenase</keyword>
<reference evidence="6" key="1">
    <citation type="submission" date="2016-10" db="EMBL/GenBank/DDBJ databases">
        <authorList>
            <person name="Varghese N."/>
            <person name="Submissions S."/>
        </authorList>
    </citation>
    <scope>NUCLEOTIDE SEQUENCE [LARGE SCALE GENOMIC DNA]</scope>
    <source>
        <strain evidence="6">LMG 26416</strain>
    </source>
</reference>
<feature type="domain" description="TauD/TfdA-like" evidence="4">
    <location>
        <begin position="47"/>
        <end position="305"/>
    </location>
</feature>
<dbReference type="EMBL" id="FOAJ01000013">
    <property type="protein sequence ID" value="SEL77934.1"/>
    <property type="molecule type" value="Genomic_DNA"/>
</dbReference>
<evidence type="ECO:0000256" key="2">
    <source>
        <dbReference type="ARBA" id="ARBA00023002"/>
    </source>
</evidence>
<dbReference type="STRING" id="416943.SAMN05445871_4989"/>
<dbReference type="Proteomes" id="UP000199120">
    <property type="component" value="Unassembled WGS sequence"/>
</dbReference>
<evidence type="ECO:0000313" key="6">
    <source>
        <dbReference type="Proteomes" id="UP000199120"/>
    </source>
</evidence>
<accession>A0A1H7T109</accession>
<dbReference type="GO" id="GO:0016706">
    <property type="term" value="F:2-oxoglutarate-dependent dioxygenase activity"/>
    <property type="evidence" value="ECO:0007669"/>
    <property type="project" value="UniProtKB-ARBA"/>
</dbReference>
<dbReference type="PANTHER" id="PTHR10696:SF56">
    <property type="entry name" value="TAUD_TFDA-LIKE DOMAIN-CONTAINING PROTEIN"/>
    <property type="match status" value="1"/>
</dbReference>
<evidence type="ECO:0000256" key="1">
    <source>
        <dbReference type="ARBA" id="ARBA00001954"/>
    </source>
</evidence>
<dbReference type="RefSeq" id="WP_090550140.1">
    <property type="nucleotide sequence ID" value="NZ_FNSR01000002.1"/>
</dbReference>
<dbReference type="AlphaFoldDB" id="A0A1H7T109"/>
<protein>
    <submittedName>
        <fullName evidence="5">Taurine catabolism dioxygenase TauD, TfdA family</fullName>
    </submittedName>
</protein>
<dbReference type="Pfam" id="PF02668">
    <property type="entry name" value="TauD"/>
    <property type="match status" value="1"/>
</dbReference>
<dbReference type="InterPro" id="IPR042098">
    <property type="entry name" value="TauD-like_sf"/>
</dbReference>
<organism evidence="5 6">
    <name type="scientific">Paraburkholderia caballeronis</name>
    <dbReference type="NCBI Taxonomy" id="416943"/>
    <lineage>
        <taxon>Bacteria</taxon>
        <taxon>Pseudomonadati</taxon>
        <taxon>Pseudomonadota</taxon>
        <taxon>Betaproteobacteria</taxon>
        <taxon>Burkholderiales</taxon>
        <taxon>Burkholderiaceae</taxon>
        <taxon>Paraburkholderia</taxon>
    </lineage>
</organism>
<gene>
    <name evidence="5" type="ORF">SAMN05192542_113138</name>
</gene>
<evidence type="ECO:0000256" key="3">
    <source>
        <dbReference type="ARBA" id="ARBA00023194"/>
    </source>
</evidence>
<sequence>MSRSRIAAPNAWRTEDFQQDREWSYELTQSDRVDIKWALKNACTSGLTIPFGAGQFPLGAFGEQLKRLRVELEEGSGVMFLRGLEIDDYGLEGTRTVYWGIGAHLGVGLAQNPRGDLLVNVRDEGGDPYLDPTQRGYHTAQRLPFHNDQGDVVGLLCFRSAKAGGLSCICSAAAIHDKMLDTRPDLVEALYGPFYADVRGEEPAGRKPYYVEPRFAVFNGRFYAQHGPTYIRSAQRFPEVPRLTGQQLEAMDMIDTLAASEEFRVDMDFRPGDLQFLNNHLVLHSRTTFEDFAQPELKRHLLRLWLCTPYYKEIPPFFKDRYEDMDFWLRHPVTK</sequence>
<dbReference type="GO" id="GO:0017000">
    <property type="term" value="P:antibiotic biosynthetic process"/>
    <property type="evidence" value="ECO:0007669"/>
    <property type="project" value="UniProtKB-KW"/>
</dbReference>
<name>A0A1H7T109_9BURK</name>
<comment type="cofactor">
    <cofactor evidence="1">
        <name>Fe(2+)</name>
        <dbReference type="ChEBI" id="CHEBI:29033"/>
    </cofactor>
</comment>
<keyword evidence="2" id="KW-0560">Oxidoreductase</keyword>
<keyword evidence="3" id="KW-0045">Antibiotic biosynthesis</keyword>
<keyword evidence="6" id="KW-1185">Reference proteome</keyword>
<dbReference type="SUPFAM" id="SSF51197">
    <property type="entry name" value="Clavaminate synthase-like"/>
    <property type="match status" value="1"/>
</dbReference>
<evidence type="ECO:0000259" key="4">
    <source>
        <dbReference type="Pfam" id="PF02668"/>
    </source>
</evidence>
<evidence type="ECO:0000313" key="5">
    <source>
        <dbReference type="EMBL" id="SEL77934.1"/>
    </source>
</evidence>
<dbReference type="PANTHER" id="PTHR10696">
    <property type="entry name" value="GAMMA-BUTYROBETAINE HYDROXYLASE-RELATED"/>
    <property type="match status" value="1"/>
</dbReference>
<dbReference type="InterPro" id="IPR050411">
    <property type="entry name" value="AlphaKG_dependent_hydroxylases"/>
</dbReference>
<dbReference type="Gene3D" id="3.60.130.10">
    <property type="entry name" value="Clavaminate synthase-like"/>
    <property type="match status" value="1"/>
</dbReference>
<dbReference type="OrthoDB" id="753054at2"/>